<evidence type="ECO:0000313" key="2">
    <source>
        <dbReference type="Proteomes" id="UP000265354"/>
    </source>
</evidence>
<organism evidence="1 2">
    <name type="scientific">Streptomyces spongiicola</name>
    <dbReference type="NCBI Taxonomy" id="1690221"/>
    <lineage>
        <taxon>Bacteria</taxon>
        <taxon>Bacillati</taxon>
        <taxon>Actinomycetota</taxon>
        <taxon>Actinomycetes</taxon>
        <taxon>Kitasatosporales</taxon>
        <taxon>Streptomycetaceae</taxon>
        <taxon>Streptomyces</taxon>
    </lineage>
</organism>
<gene>
    <name evidence="1" type="ORF">SSP531S_58570</name>
</gene>
<evidence type="ECO:0000313" key="1">
    <source>
        <dbReference type="EMBL" id="GBQ04363.1"/>
    </source>
</evidence>
<protein>
    <submittedName>
        <fullName evidence="1">Uncharacterized protein</fullName>
    </submittedName>
</protein>
<name>A0A388T605_9ACTN</name>
<dbReference type="AlphaFoldDB" id="A0A388T605"/>
<comment type="caution">
    <text evidence="1">The sequence shown here is derived from an EMBL/GenBank/DDBJ whole genome shotgun (WGS) entry which is preliminary data.</text>
</comment>
<dbReference type="EMBL" id="BGZL01000037">
    <property type="protein sequence ID" value="GBQ04363.1"/>
    <property type="molecule type" value="Genomic_DNA"/>
</dbReference>
<accession>A0A388T605</accession>
<dbReference type="RefSeq" id="WP_116429158.1">
    <property type="nucleotide sequence ID" value="NZ_BGZL01000037.1"/>
</dbReference>
<reference evidence="1 2" key="1">
    <citation type="submission" date="2018-07" db="EMBL/GenBank/DDBJ databases">
        <title>Whole Genome Shotgun Sequence of Streptomyces spongiicola strain 531S.</title>
        <authorList>
            <person name="Dohra H."/>
            <person name="Kodani S."/>
        </authorList>
    </citation>
    <scope>NUCLEOTIDE SEQUENCE [LARGE SCALE GENOMIC DNA]</scope>
    <source>
        <strain evidence="1 2">531S</strain>
    </source>
</reference>
<proteinExistence type="predicted"/>
<dbReference type="Proteomes" id="UP000265354">
    <property type="component" value="Unassembled WGS sequence"/>
</dbReference>
<sequence>MSAYVEIPRPYESAPGRFTVDLVFPAQSKRRAKQHHDVAWTLADVHGLEMSTPYKVNPRWSIYEEKWGNGERHGWLDERRLRVDGPRRALARYLAALTRVLDAVEGLATRAVRAFGALKRSVAAEPHLEYEDPATMRVRSREFRADALSALVRGLRGAVPDGPGRDSSRPLWEQYGTVAAEVWAEVGGVDLTEAPEEDVAAHLARMLPEEPEQGQLFAVQDVTVRSTPAPTTNGLATAVPVPVVPLLAGTWREDPGRYGTAA</sequence>